<comment type="caution">
    <text evidence="1">The sequence shown here is derived from an EMBL/GenBank/DDBJ whole genome shotgun (WGS) entry which is preliminary data.</text>
</comment>
<evidence type="ECO:0000313" key="1">
    <source>
        <dbReference type="EMBL" id="MEQ2249107.1"/>
    </source>
</evidence>
<name>A0ABV0UV91_9TELE</name>
<accession>A0ABV0UV91</accession>
<evidence type="ECO:0000313" key="2">
    <source>
        <dbReference type="Proteomes" id="UP001482620"/>
    </source>
</evidence>
<proteinExistence type="predicted"/>
<sequence>MLQSLNSLMLQPLCPTMLSVGTGSIPMGTIPMHMCNTTYCYPFQQPQPGGNVHEIKGTYAIDGFHWMCGNAIYLQLPPSSSGVCAPVYVTDHTYVISVQPSLNRSKRELCEAT</sequence>
<dbReference type="EMBL" id="JAHRIQ010084339">
    <property type="protein sequence ID" value="MEQ2249107.1"/>
    <property type="molecule type" value="Genomic_DNA"/>
</dbReference>
<gene>
    <name evidence="1" type="ORF">ILYODFUR_026000</name>
</gene>
<reference evidence="1 2" key="1">
    <citation type="submission" date="2021-06" db="EMBL/GenBank/DDBJ databases">
        <authorList>
            <person name="Palmer J.M."/>
        </authorList>
    </citation>
    <scope>NUCLEOTIDE SEQUENCE [LARGE SCALE GENOMIC DNA]</scope>
    <source>
        <strain evidence="2">if_2019</strain>
        <tissue evidence="1">Muscle</tissue>
    </source>
</reference>
<protein>
    <submittedName>
        <fullName evidence="1">Uncharacterized protein</fullName>
    </submittedName>
</protein>
<organism evidence="1 2">
    <name type="scientific">Ilyodon furcidens</name>
    <name type="common">goldbreast splitfin</name>
    <dbReference type="NCBI Taxonomy" id="33524"/>
    <lineage>
        <taxon>Eukaryota</taxon>
        <taxon>Metazoa</taxon>
        <taxon>Chordata</taxon>
        <taxon>Craniata</taxon>
        <taxon>Vertebrata</taxon>
        <taxon>Euteleostomi</taxon>
        <taxon>Actinopterygii</taxon>
        <taxon>Neopterygii</taxon>
        <taxon>Teleostei</taxon>
        <taxon>Neoteleostei</taxon>
        <taxon>Acanthomorphata</taxon>
        <taxon>Ovalentaria</taxon>
        <taxon>Atherinomorphae</taxon>
        <taxon>Cyprinodontiformes</taxon>
        <taxon>Goodeidae</taxon>
        <taxon>Ilyodon</taxon>
    </lineage>
</organism>
<keyword evidence="2" id="KW-1185">Reference proteome</keyword>
<dbReference type="Proteomes" id="UP001482620">
    <property type="component" value="Unassembled WGS sequence"/>
</dbReference>